<comment type="catalytic activity">
    <reaction evidence="3">
        <text>an aldehyde + NAD(+) + H2O = a carboxylate + NADH + 2 H(+)</text>
        <dbReference type="Rhea" id="RHEA:16185"/>
        <dbReference type="ChEBI" id="CHEBI:15377"/>
        <dbReference type="ChEBI" id="CHEBI:15378"/>
        <dbReference type="ChEBI" id="CHEBI:17478"/>
        <dbReference type="ChEBI" id="CHEBI:29067"/>
        <dbReference type="ChEBI" id="CHEBI:57540"/>
        <dbReference type="ChEBI" id="CHEBI:57945"/>
        <dbReference type="EC" id="1.2.1.3"/>
    </reaction>
</comment>
<evidence type="ECO:0000313" key="6">
    <source>
        <dbReference type="Proteomes" id="UP000224854"/>
    </source>
</evidence>
<evidence type="ECO:0000259" key="4">
    <source>
        <dbReference type="Pfam" id="PF00171"/>
    </source>
</evidence>
<keyword evidence="6" id="KW-1185">Reference proteome</keyword>
<gene>
    <name evidence="5" type="ORF">CDD82_6247</name>
</gene>
<comment type="similarity">
    <text evidence="1">Belongs to the aldehyde dehydrogenase family.</text>
</comment>
<dbReference type="InterPro" id="IPR016161">
    <property type="entry name" value="Ald_DH/histidinol_DH"/>
</dbReference>
<reference evidence="5 6" key="1">
    <citation type="submission" date="2017-06" db="EMBL/GenBank/DDBJ databases">
        <title>Ant-infecting Ophiocordyceps genomes reveal a high diversity of potential behavioral manipulation genes and a possible major role for enterotoxins.</title>
        <authorList>
            <person name="De Bekker C."/>
            <person name="Evans H.C."/>
            <person name="Brachmann A."/>
            <person name="Hughes D.P."/>
        </authorList>
    </citation>
    <scope>NUCLEOTIDE SEQUENCE [LARGE SCALE GENOMIC DNA]</scope>
    <source>
        <strain evidence="5 6">1348a</strain>
    </source>
</reference>
<dbReference type="EC" id="1.2.1.3" evidence="2"/>
<feature type="domain" description="Aldehyde dehydrogenase" evidence="4">
    <location>
        <begin position="21"/>
        <end position="161"/>
    </location>
</feature>
<accession>A0A2C5YWN5</accession>
<protein>
    <recommendedName>
        <fullName evidence="2">aldehyde dehydrogenase (NAD(+))</fullName>
        <ecNumber evidence="2">1.2.1.3</ecNumber>
    </recommendedName>
</protein>
<dbReference type="PANTHER" id="PTHR11699">
    <property type="entry name" value="ALDEHYDE DEHYDROGENASE-RELATED"/>
    <property type="match status" value="1"/>
</dbReference>
<name>A0A2C5YWN5_9HYPO</name>
<proteinExistence type="inferred from homology"/>
<dbReference type="SUPFAM" id="SSF53720">
    <property type="entry name" value="ALDH-like"/>
    <property type="match status" value="1"/>
</dbReference>
<dbReference type="Pfam" id="PF00171">
    <property type="entry name" value="Aldedh"/>
    <property type="match status" value="1"/>
</dbReference>
<organism evidence="5 6">
    <name type="scientific">Ophiocordyceps australis</name>
    <dbReference type="NCBI Taxonomy" id="1399860"/>
    <lineage>
        <taxon>Eukaryota</taxon>
        <taxon>Fungi</taxon>
        <taxon>Dikarya</taxon>
        <taxon>Ascomycota</taxon>
        <taxon>Pezizomycotina</taxon>
        <taxon>Sordariomycetes</taxon>
        <taxon>Hypocreomycetidae</taxon>
        <taxon>Hypocreales</taxon>
        <taxon>Ophiocordycipitaceae</taxon>
        <taxon>Ophiocordyceps</taxon>
    </lineage>
</organism>
<dbReference type="Gene3D" id="3.40.605.10">
    <property type="entry name" value="Aldehyde Dehydrogenase, Chain A, domain 1"/>
    <property type="match status" value="1"/>
</dbReference>
<dbReference type="Proteomes" id="UP000224854">
    <property type="component" value="Unassembled WGS sequence"/>
</dbReference>
<evidence type="ECO:0000256" key="2">
    <source>
        <dbReference type="ARBA" id="ARBA00024226"/>
    </source>
</evidence>
<sequence length="161" mass="17185">MAEASLVGAVPTGLFINNEFVPATDNKTIALENPATGQHLATVSAAQAADVELAVQAASSAYDSNWRSAKPQVRRALLNRLADLIERDGKQLASIEALDAGMLYRMSMGLSVPQAAETLRYYAGWVGKVEGQTLDIDEGMAYTRREPIGVVAAIVPWNAPL</sequence>
<evidence type="ECO:0000256" key="3">
    <source>
        <dbReference type="ARBA" id="ARBA00049194"/>
    </source>
</evidence>
<dbReference type="OrthoDB" id="310895at2759"/>
<dbReference type="EMBL" id="NJEU01000628">
    <property type="protein sequence ID" value="PHH71940.1"/>
    <property type="molecule type" value="Genomic_DNA"/>
</dbReference>
<dbReference type="InterPro" id="IPR016162">
    <property type="entry name" value="Ald_DH_N"/>
</dbReference>
<dbReference type="InterPro" id="IPR015590">
    <property type="entry name" value="Aldehyde_DH_dom"/>
</dbReference>
<evidence type="ECO:0000256" key="1">
    <source>
        <dbReference type="ARBA" id="ARBA00009986"/>
    </source>
</evidence>
<dbReference type="GO" id="GO:0004029">
    <property type="term" value="F:aldehyde dehydrogenase (NAD+) activity"/>
    <property type="evidence" value="ECO:0007669"/>
    <property type="project" value="UniProtKB-EC"/>
</dbReference>
<comment type="caution">
    <text evidence="5">The sequence shown here is derived from an EMBL/GenBank/DDBJ whole genome shotgun (WGS) entry which is preliminary data.</text>
</comment>
<evidence type="ECO:0000313" key="5">
    <source>
        <dbReference type="EMBL" id="PHH71940.1"/>
    </source>
</evidence>
<dbReference type="AlphaFoldDB" id="A0A2C5YWN5"/>